<dbReference type="FunFam" id="3.50.80.10:FF:000001">
    <property type="entry name" value="D-aminoacyl-tRNA deacylase"/>
    <property type="match status" value="1"/>
</dbReference>
<dbReference type="GO" id="GO:0043908">
    <property type="term" value="F:Ser(Gly)-tRNA(Ala) hydrolase activity"/>
    <property type="evidence" value="ECO:0007669"/>
    <property type="project" value="UniProtKB-UniRule"/>
</dbReference>
<dbReference type="NCBIfam" id="TIGR00256">
    <property type="entry name" value="D-aminoacyl-tRNA deacylase"/>
    <property type="match status" value="1"/>
</dbReference>
<comment type="catalytic activity">
    <reaction evidence="2">
        <text>a D-aminoacyl-tRNA + H2O = a tRNA + a D-alpha-amino acid + H(+)</text>
        <dbReference type="Rhea" id="RHEA:13953"/>
        <dbReference type="Rhea" id="RHEA-COMP:10123"/>
        <dbReference type="Rhea" id="RHEA-COMP:10124"/>
        <dbReference type="ChEBI" id="CHEBI:15377"/>
        <dbReference type="ChEBI" id="CHEBI:15378"/>
        <dbReference type="ChEBI" id="CHEBI:59871"/>
        <dbReference type="ChEBI" id="CHEBI:78442"/>
        <dbReference type="ChEBI" id="CHEBI:79333"/>
        <dbReference type="EC" id="3.1.1.96"/>
    </reaction>
</comment>
<name>A0A140L8W8_9FIRM</name>
<dbReference type="InterPro" id="IPR023509">
    <property type="entry name" value="DTD-like_sf"/>
</dbReference>
<dbReference type="EC" id="3.1.1.96" evidence="2"/>
<dbReference type="OrthoDB" id="9801395at2"/>
<comment type="caution">
    <text evidence="3">The sequence shown here is derived from an EMBL/GenBank/DDBJ whole genome shotgun (WGS) entry which is preliminary data.</text>
</comment>
<sequence>MRAVVQRVSSASVTVDNKITGKIGKGFLVLLGVEEEDDEKDLEYMVEKVTNLRIFEDENEKMNLSLKDIRGELLVVSQFTLLGDCRRGRRPSFSTAAKPEKANAFYLKFVEKCRESGLAVETGVFQAHMEVNLCNDGPVTLLIDSKKTF</sequence>
<dbReference type="RefSeq" id="WP_068554813.1">
    <property type="nucleotide sequence ID" value="NZ_LOEE01000019.1"/>
</dbReference>
<dbReference type="PANTHER" id="PTHR10472">
    <property type="entry name" value="D-TYROSYL-TRNA TYR DEACYLASE"/>
    <property type="match status" value="1"/>
</dbReference>
<protein>
    <recommendedName>
        <fullName evidence="2">D-aminoacyl-tRNA deacylase</fullName>
        <shortName evidence="2">DTD</shortName>
        <ecNumber evidence="2">3.1.1.96</ecNumber>
    </recommendedName>
    <alternativeName>
        <fullName evidence="2">Gly-tRNA(Ala) deacylase</fullName>
        <ecNumber evidence="2">3.1.1.-</ecNumber>
    </alternativeName>
</protein>
<dbReference type="GO" id="GO:0051500">
    <property type="term" value="F:D-tyrosyl-tRNA(Tyr) deacylase activity"/>
    <property type="evidence" value="ECO:0007669"/>
    <property type="project" value="TreeGrafter"/>
</dbReference>
<dbReference type="Pfam" id="PF02580">
    <property type="entry name" value="Tyr_Deacylase"/>
    <property type="match status" value="1"/>
</dbReference>
<organism evidence="3 4">
    <name type="scientific">Thermotalea metallivorans</name>
    <dbReference type="NCBI Taxonomy" id="520762"/>
    <lineage>
        <taxon>Bacteria</taxon>
        <taxon>Bacillati</taxon>
        <taxon>Bacillota</taxon>
        <taxon>Clostridia</taxon>
        <taxon>Peptostreptococcales</taxon>
        <taxon>Thermotaleaceae</taxon>
        <taxon>Thermotalea</taxon>
    </lineage>
</organism>
<evidence type="ECO:0000313" key="3">
    <source>
        <dbReference type="EMBL" id="KXG76993.1"/>
    </source>
</evidence>
<comment type="subcellular location">
    <subcellularLocation>
        <location evidence="2">Cytoplasm</location>
    </subcellularLocation>
</comment>
<dbReference type="InterPro" id="IPR003732">
    <property type="entry name" value="Daa-tRNA_deacyls_DTD"/>
</dbReference>
<comment type="similarity">
    <text evidence="1 2">Belongs to the DTD family.</text>
</comment>
<comment type="function">
    <text evidence="2">An aminoacyl-tRNA editing enzyme that deacylates mischarged D-aminoacyl-tRNAs. Also deacylates mischarged glycyl-tRNA(Ala), protecting cells against glycine mischarging by AlaRS. Acts via tRNA-based rather than protein-based catalysis; rejects L-amino acids rather than detecting D-amino acids in the active site. By recycling D-aminoacyl-tRNA to D-amino acids and free tRNA molecules, this enzyme counteracts the toxicity associated with the formation of D-aminoacyl-tRNA entities in vivo and helps enforce protein L-homochirality.</text>
</comment>
<keyword evidence="2" id="KW-0963">Cytoplasm</keyword>
<dbReference type="STRING" id="520762.AN619_05200"/>
<dbReference type="GO" id="GO:0005737">
    <property type="term" value="C:cytoplasm"/>
    <property type="evidence" value="ECO:0007669"/>
    <property type="project" value="UniProtKB-SubCell"/>
</dbReference>
<keyword evidence="2" id="KW-0694">RNA-binding</keyword>
<dbReference type="PATRIC" id="fig|520762.4.peg.595"/>
<dbReference type="EMBL" id="LOEE01000019">
    <property type="protein sequence ID" value="KXG76993.1"/>
    <property type="molecule type" value="Genomic_DNA"/>
</dbReference>
<comment type="subunit">
    <text evidence="2">Homodimer.</text>
</comment>
<dbReference type="PANTHER" id="PTHR10472:SF5">
    <property type="entry name" value="D-AMINOACYL-TRNA DEACYLASE 1"/>
    <property type="match status" value="1"/>
</dbReference>
<reference evidence="3 4" key="1">
    <citation type="submission" date="2015-12" db="EMBL/GenBank/DDBJ databases">
        <title>Draft genome sequence of the thermoanaerobe Thermotalea metallivorans, an isolate from the runoff channel of the Great Artesian Basin, Australia.</title>
        <authorList>
            <person name="Patel B.K."/>
        </authorList>
    </citation>
    <scope>NUCLEOTIDE SEQUENCE [LARGE SCALE GENOMIC DNA]</scope>
    <source>
        <strain evidence="3 4">B2-1</strain>
    </source>
</reference>
<feature type="short sequence motif" description="Gly-cisPro motif, important for rejection of L-amino acids" evidence="2">
    <location>
        <begin position="137"/>
        <end position="138"/>
    </location>
</feature>
<dbReference type="GO" id="GO:0019478">
    <property type="term" value="P:D-amino acid catabolic process"/>
    <property type="evidence" value="ECO:0007669"/>
    <property type="project" value="UniProtKB-UniRule"/>
</dbReference>
<dbReference type="GO" id="GO:0106026">
    <property type="term" value="F:Gly-tRNA(Ala) deacylase activity"/>
    <property type="evidence" value="ECO:0007669"/>
    <property type="project" value="UniProtKB-UniRule"/>
</dbReference>
<keyword evidence="4" id="KW-1185">Reference proteome</keyword>
<keyword evidence="2" id="KW-0820">tRNA-binding</keyword>
<dbReference type="EC" id="3.1.1.-" evidence="2"/>
<comment type="domain">
    <text evidence="2">A Gly-cisPro motif from one monomer fits into the active site of the other monomer to allow specific chiral rejection of L-amino acids.</text>
</comment>
<proteinExistence type="inferred from homology"/>
<dbReference type="AlphaFoldDB" id="A0A140L8W8"/>
<comment type="catalytic activity">
    <reaction evidence="2">
        <text>glycyl-tRNA(Ala) + H2O = tRNA(Ala) + glycine + H(+)</text>
        <dbReference type="Rhea" id="RHEA:53744"/>
        <dbReference type="Rhea" id="RHEA-COMP:9657"/>
        <dbReference type="Rhea" id="RHEA-COMP:13640"/>
        <dbReference type="ChEBI" id="CHEBI:15377"/>
        <dbReference type="ChEBI" id="CHEBI:15378"/>
        <dbReference type="ChEBI" id="CHEBI:57305"/>
        <dbReference type="ChEBI" id="CHEBI:78442"/>
        <dbReference type="ChEBI" id="CHEBI:78522"/>
    </reaction>
</comment>
<evidence type="ECO:0000256" key="1">
    <source>
        <dbReference type="ARBA" id="ARBA00009673"/>
    </source>
</evidence>
<gene>
    <name evidence="2 3" type="primary">dtd</name>
    <name evidence="3" type="ORF">AN619_05200</name>
</gene>
<dbReference type="Proteomes" id="UP000070456">
    <property type="component" value="Unassembled WGS sequence"/>
</dbReference>
<evidence type="ECO:0000313" key="4">
    <source>
        <dbReference type="Proteomes" id="UP000070456"/>
    </source>
</evidence>
<evidence type="ECO:0000256" key="2">
    <source>
        <dbReference type="HAMAP-Rule" id="MF_00518"/>
    </source>
</evidence>
<keyword evidence="2 3" id="KW-0378">Hydrolase</keyword>
<dbReference type="CDD" id="cd00563">
    <property type="entry name" value="Dtyr_deacylase"/>
    <property type="match status" value="1"/>
</dbReference>
<dbReference type="HAMAP" id="MF_00518">
    <property type="entry name" value="Deacylase_Dtd"/>
    <property type="match status" value="1"/>
</dbReference>
<dbReference type="Gene3D" id="3.50.80.10">
    <property type="entry name" value="D-tyrosyl-tRNA(Tyr) deacylase"/>
    <property type="match status" value="1"/>
</dbReference>
<dbReference type="GO" id="GO:0000049">
    <property type="term" value="F:tRNA binding"/>
    <property type="evidence" value="ECO:0007669"/>
    <property type="project" value="UniProtKB-UniRule"/>
</dbReference>
<dbReference type="SUPFAM" id="SSF69500">
    <property type="entry name" value="DTD-like"/>
    <property type="match status" value="1"/>
</dbReference>
<accession>A0A140L8W8</accession>